<sequence length="289" mass="32364">MIQNRKCFVTSQEVLGQAQTCLFGPRSASHMHLNLQQIAAAVGGAEYVKNLADFFPKISASFGPYLHQLSIALRDPNTAIHSIEPDRKVNIEICSPMAIAAISQDISLAVYISAPSAGTDPVTCGEEALWGLIILAFEPGQGKSLSELSILIQMLAADQNLINLTRIAAEMAPPEIFRLWMEIAWAGRLNQALSVYKDCWHTITTAFGERYSFSVLLGPYLYNTSERQEFLTVLREIGGTTWEGRRCRCQSCLHLHEFEESDVLGWSEDNAGYMEWIDDWQSRNQDDWV</sequence>
<dbReference type="EMBL" id="JAVHNS010000004">
    <property type="protein sequence ID" value="KAK6357957.1"/>
    <property type="molecule type" value="Genomic_DNA"/>
</dbReference>
<protein>
    <submittedName>
        <fullName evidence="1">Uncharacterized protein</fullName>
    </submittedName>
</protein>
<accession>A0AAV9V7P9</accession>
<dbReference type="AlphaFoldDB" id="A0AAV9V7P9"/>
<reference evidence="1 2" key="1">
    <citation type="submission" date="2019-10" db="EMBL/GenBank/DDBJ databases">
        <authorList>
            <person name="Palmer J.M."/>
        </authorList>
    </citation>
    <scope>NUCLEOTIDE SEQUENCE [LARGE SCALE GENOMIC DNA]</scope>
    <source>
        <strain evidence="1 2">TWF730</strain>
    </source>
</reference>
<organism evidence="1 2">
    <name type="scientific">Orbilia blumenaviensis</name>
    <dbReference type="NCBI Taxonomy" id="1796055"/>
    <lineage>
        <taxon>Eukaryota</taxon>
        <taxon>Fungi</taxon>
        <taxon>Dikarya</taxon>
        <taxon>Ascomycota</taxon>
        <taxon>Pezizomycotina</taxon>
        <taxon>Orbiliomycetes</taxon>
        <taxon>Orbiliales</taxon>
        <taxon>Orbiliaceae</taxon>
        <taxon>Orbilia</taxon>
    </lineage>
</organism>
<name>A0AAV9V7P9_9PEZI</name>
<evidence type="ECO:0000313" key="2">
    <source>
        <dbReference type="Proteomes" id="UP001373714"/>
    </source>
</evidence>
<comment type="caution">
    <text evidence="1">The sequence shown here is derived from an EMBL/GenBank/DDBJ whole genome shotgun (WGS) entry which is preliminary data.</text>
</comment>
<evidence type="ECO:0000313" key="1">
    <source>
        <dbReference type="EMBL" id="KAK6357957.1"/>
    </source>
</evidence>
<proteinExistence type="predicted"/>
<keyword evidence="2" id="KW-1185">Reference proteome</keyword>
<dbReference type="Proteomes" id="UP001373714">
    <property type="component" value="Unassembled WGS sequence"/>
</dbReference>
<gene>
    <name evidence="1" type="ORF">TWF730_007313</name>
</gene>